<evidence type="ECO:0000313" key="9">
    <source>
        <dbReference type="EMBL" id="KAL0398179.1"/>
    </source>
</evidence>
<evidence type="ECO:0000256" key="7">
    <source>
        <dbReference type="PIRSR" id="PIRSR602401-1"/>
    </source>
</evidence>
<keyword evidence="2" id="KW-0812">Transmembrane</keyword>
<comment type="caution">
    <text evidence="9">The sequence shown here is derived from an EMBL/GenBank/DDBJ whole genome shotgun (WGS) entry which is preliminary data.</text>
</comment>
<keyword evidence="3 7" id="KW-0479">Metal-binding</keyword>
<keyword evidence="5 8" id="KW-0560">Oxidoreductase</keyword>
<evidence type="ECO:0000256" key="4">
    <source>
        <dbReference type="ARBA" id="ARBA00022989"/>
    </source>
</evidence>
<evidence type="ECO:0000256" key="8">
    <source>
        <dbReference type="RuleBase" id="RU000461"/>
    </source>
</evidence>
<dbReference type="Pfam" id="PF00067">
    <property type="entry name" value="p450"/>
    <property type="match status" value="2"/>
</dbReference>
<evidence type="ECO:0000256" key="3">
    <source>
        <dbReference type="ARBA" id="ARBA00022723"/>
    </source>
</evidence>
<reference evidence="9" key="1">
    <citation type="submission" date="2020-06" db="EMBL/GenBank/DDBJ databases">
        <authorList>
            <person name="Li T."/>
            <person name="Hu X."/>
            <person name="Zhang T."/>
            <person name="Song X."/>
            <person name="Zhang H."/>
            <person name="Dai N."/>
            <person name="Sheng W."/>
            <person name="Hou X."/>
            <person name="Wei L."/>
        </authorList>
    </citation>
    <scope>NUCLEOTIDE SEQUENCE</scope>
    <source>
        <strain evidence="9">G02</strain>
        <tissue evidence="9">Leaf</tissue>
    </source>
</reference>
<dbReference type="AlphaFoldDB" id="A0AAW2T159"/>
<keyword evidence="7 8" id="KW-0349">Heme</keyword>
<dbReference type="GO" id="GO:0004497">
    <property type="term" value="F:monooxygenase activity"/>
    <property type="evidence" value="ECO:0007669"/>
    <property type="project" value="UniProtKB-KW"/>
</dbReference>
<dbReference type="GO" id="GO:0005506">
    <property type="term" value="F:iron ion binding"/>
    <property type="evidence" value="ECO:0007669"/>
    <property type="project" value="InterPro"/>
</dbReference>
<dbReference type="Gene3D" id="1.10.630.10">
    <property type="entry name" value="Cytochrome P450"/>
    <property type="match status" value="2"/>
</dbReference>
<name>A0AAW2T159_SESRA</name>
<dbReference type="InterPro" id="IPR001128">
    <property type="entry name" value="Cyt_P450"/>
</dbReference>
<dbReference type="PRINTS" id="PR00463">
    <property type="entry name" value="EP450I"/>
</dbReference>
<comment type="similarity">
    <text evidence="8">Belongs to the cytochrome P450 family.</text>
</comment>
<dbReference type="PANTHER" id="PTHR24286">
    <property type="entry name" value="CYTOCHROME P450 26"/>
    <property type="match status" value="1"/>
</dbReference>
<feature type="binding site" description="axial binding residue" evidence="7">
    <location>
        <position position="395"/>
    </location>
    <ligand>
        <name>heme</name>
        <dbReference type="ChEBI" id="CHEBI:30413"/>
    </ligand>
    <ligandPart>
        <name>Fe</name>
        <dbReference type="ChEBI" id="CHEBI:18248"/>
    </ligandPart>
</feature>
<dbReference type="EMBL" id="JACGWJ010000009">
    <property type="protein sequence ID" value="KAL0398179.1"/>
    <property type="molecule type" value="Genomic_DNA"/>
</dbReference>
<gene>
    <name evidence="9" type="ORF">Sradi_2161200</name>
</gene>
<dbReference type="InterPro" id="IPR036396">
    <property type="entry name" value="Cyt_P450_sf"/>
</dbReference>
<accession>A0AAW2T159</accession>
<comment type="cofactor">
    <cofactor evidence="7">
        <name>heme</name>
        <dbReference type="ChEBI" id="CHEBI:30413"/>
    </cofactor>
</comment>
<reference evidence="9" key="2">
    <citation type="journal article" date="2024" name="Plant">
        <title>Genomic evolution and insights into agronomic trait innovations of Sesamum species.</title>
        <authorList>
            <person name="Miao H."/>
            <person name="Wang L."/>
            <person name="Qu L."/>
            <person name="Liu H."/>
            <person name="Sun Y."/>
            <person name="Le M."/>
            <person name="Wang Q."/>
            <person name="Wei S."/>
            <person name="Zheng Y."/>
            <person name="Lin W."/>
            <person name="Duan Y."/>
            <person name="Cao H."/>
            <person name="Xiong S."/>
            <person name="Wang X."/>
            <person name="Wei L."/>
            <person name="Li C."/>
            <person name="Ma Q."/>
            <person name="Ju M."/>
            <person name="Zhao R."/>
            <person name="Li G."/>
            <person name="Mu C."/>
            <person name="Tian Q."/>
            <person name="Mei H."/>
            <person name="Zhang T."/>
            <person name="Gao T."/>
            <person name="Zhang H."/>
        </authorList>
    </citation>
    <scope>NUCLEOTIDE SEQUENCE</scope>
    <source>
        <strain evidence="9">G02</strain>
    </source>
</reference>
<dbReference type="PRINTS" id="PR00385">
    <property type="entry name" value="P450"/>
</dbReference>
<evidence type="ECO:0000256" key="1">
    <source>
        <dbReference type="ARBA" id="ARBA00004167"/>
    </source>
</evidence>
<proteinExistence type="inferred from homology"/>
<sequence length="446" mass="50123">MEVLAVALSLLLVALSLIFIFRRRNDGGAKLPPGSFGWPILGESVEFLFGKPEKFVGDRMNKYSPDIFKTKILGEKTAVICGPNGHKFLFSNEQKYFTAFRPHPMQHLFRSYKDKAAPPPPPESQRLDETKTIRQPGFLKPEALMRYLAKMDSITQQQLKAHCEGKNVVEAYPLAKTITLTLACQFFLGINNPERIARLVKHFDDVTVGMHCLMINVPGTIFYRANKAAAAIRKELIAVIKEKKQAMASGGPLLDILSHMIVATDPSGKSMPEAEIADKIMGLLTAGYSTVATTITFLMKYVGLNPEIYEKVRAGNFPFENFSLRIGTFREVLTEFTYAGYTIPKGWKVYWTVSTTNMNPQYFKNPEKFNPSRYEGGEAPPPYTSVPFGGGPRMCPGKEYARLAILAFVHNVVKDYKWEVVDPNEKVEGDMMPEPQKGLPIRLYHH</sequence>
<dbReference type="InterPro" id="IPR002401">
    <property type="entry name" value="Cyt_P450_E_grp-I"/>
</dbReference>
<dbReference type="GO" id="GO:0016020">
    <property type="term" value="C:membrane"/>
    <property type="evidence" value="ECO:0007669"/>
    <property type="project" value="UniProtKB-SubCell"/>
</dbReference>
<keyword evidence="6 7" id="KW-0408">Iron</keyword>
<comment type="subcellular location">
    <subcellularLocation>
        <location evidence="1">Membrane</location>
        <topology evidence="1">Single-pass membrane protein</topology>
    </subcellularLocation>
</comment>
<evidence type="ECO:0000256" key="5">
    <source>
        <dbReference type="ARBA" id="ARBA00023002"/>
    </source>
</evidence>
<keyword evidence="8" id="KW-0503">Monooxygenase</keyword>
<organism evidence="9">
    <name type="scientific">Sesamum radiatum</name>
    <name type="common">Black benniseed</name>
    <dbReference type="NCBI Taxonomy" id="300843"/>
    <lineage>
        <taxon>Eukaryota</taxon>
        <taxon>Viridiplantae</taxon>
        <taxon>Streptophyta</taxon>
        <taxon>Embryophyta</taxon>
        <taxon>Tracheophyta</taxon>
        <taxon>Spermatophyta</taxon>
        <taxon>Magnoliopsida</taxon>
        <taxon>eudicotyledons</taxon>
        <taxon>Gunneridae</taxon>
        <taxon>Pentapetalae</taxon>
        <taxon>asterids</taxon>
        <taxon>lamiids</taxon>
        <taxon>Lamiales</taxon>
        <taxon>Pedaliaceae</taxon>
        <taxon>Sesamum</taxon>
    </lineage>
</organism>
<dbReference type="GO" id="GO:0016705">
    <property type="term" value="F:oxidoreductase activity, acting on paired donors, with incorporation or reduction of molecular oxygen"/>
    <property type="evidence" value="ECO:0007669"/>
    <property type="project" value="InterPro"/>
</dbReference>
<evidence type="ECO:0000256" key="6">
    <source>
        <dbReference type="ARBA" id="ARBA00023004"/>
    </source>
</evidence>
<protein>
    <submittedName>
        <fullName evidence="9">Beta-amyrin 28-monooxygenase</fullName>
    </submittedName>
</protein>
<dbReference type="InterPro" id="IPR017972">
    <property type="entry name" value="Cyt_P450_CS"/>
</dbReference>
<dbReference type="PROSITE" id="PS00086">
    <property type="entry name" value="CYTOCHROME_P450"/>
    <property type="match status" value="1"/>
</dbReference>
<dbReference type="PANTHER" id="PTHR24286:SF88">
    <property type="entry name" value="BETA-AMYRIN 28-OXIDASE-LIKE"/>
    <property type="match status" value="1"/>
</dbReference>
<evidence type="ECO:0000256" key="2">
    <source>
        <dbReference type="ARBA" id="ARBA00022692"/>
    </source>
</evidence>
<dbReference type="SUPFAM" id="SSF48264">
    <property type="entry name" value="Cytochrome P450"/>
    <property type="match status" value="1"/>
</dbReference>
<dbReference type="GO" id="GO:0016125">
    <property type="term" value="P:sterol metabolic process"/>
    <property type="evidence" value="ECO:0007669"/>
    <property type="project" value="TreeGrafter"/>
</dbReference>
<keyword evidence="4" id="KW-1133">Transmembrane helix</keyword>
<dbReference type="GO" id="GO:0020037">
    <property type="term" value="F:heme binding"/>
    <property type="evidence" value="ECO:0007669"/>
    <property type="project" value="InterPro"/>
</dbReference>
<keyword evidence="4" id="KW-0472">Membrane</keyword>